<comment type="caution">
    <text evidence="2">The sequence shown here is derived from an EMBL/GenBank/DDBJ whole genome shotgun (WGS) entry which is preliminary data.</text>
</comment>
<keyword evidence="3" id="KW-1185">Reference proteome</keyword>
<dbReference type="EMBL" id="BGZK01000047">
    <property type="protein sequence ID" value="GBP11651.1"/>
    <property type="molecule type" value="Genomic_DNA"/>
</dbReference>
<proteinExistence type="predicted"/>
<evidence type="ECO:0000256" key="1">
    <source>
        <dbReference type="SAM" id="MobiDB-lite"/>
    </source>
</evidence>
<reference evidence="2 3" key="1">
    <citation type="journal article" date="2019" name="Commun. Biol.">
        <title>The bagworm genome reveals a unique fibroin gene that provides high tensile strength.</title>
        <authorList>
            <person name="Kono N."/>
            <person name="Nakamura H."/>
            <person name="Ohtoshi R."/>
            <person name="Tomita M."/>
            <person name="Numata K."/>
            <person name="Arakawa K."/>
        </authorList>
    </citation>
    <scope>NUCLEOTIDE SEQUENCE [LARGE SCALE GENOMIC DNA]</scope>
</reference>
<protein>
    <submittedName>
        <fullName evidence="2">Uncharacterized protein</fullName>
    </submittedName>
</protein>
<dbReference type="Proteomes" id="UP000299102">
    <property type="component" value="Unassembled WGS sequence"/>
</dbReference>
<feature type="compositionally biased region" description="Basic and acidic residues" evidence="1">
    <location>
        <begin position="76"/>
        <end position="88"/>
    </location>
</feature>
<gene>
    <name evidence="2" type="ORF">EVAR_77775_1</name>
</gene>
<feature type="compositionally biased region" description="Basic and acidic residues" evidence="1">
    <location>
        <begin position="155"/>
        <end position="164"/>
    </location>
</feature>
<evidence type="ECO:0000313" key="2">
    <source>
        <dbReference type="EMBL" id="GBP11651.1"/>
    </source>
</evidence>
<dbReference type="AlphaFoldDB" id="A0A4C1TEC9"/>
<sequence>MNALTDPSELNDRKQSYRIESAPFSLDKLTGHAKIESASGRIPPRAPRTRRRMYLLMYDRIEVEIGMKSDTGIGNESKRGRGRDKARSADTPLTRAAPVPDEYMDPPRAGARNLVLRCALMAPARDFRIRRHVCSSRGASDGGAGKTTSGPKAGPKFDHDSSNS</sequence>
<name>A0A4C1TEC9_EUMVA</name>
<organism evidence="2 3">
    <name type="scientific">Eumeta variegata</name>
    <name type="common">Bagworm moth</name>
    <name type="synonym">Eumeta japonica</name>
    <dbReference type="NCBI Taxonomy" id="151549"/>
    <lineage>
        <taxon>Eukaryota</taxon>
        <taxon>Metazoa</taxon>
        <taxon>Ecdysozoa</taxon>
        <taxon>Arthropoda</taxon>
        <taxon>Hexapoda</taxon>
        <taxon>Insecta</taxon>
        <taxon>Pterygota</taxon>
        <taxon>Neoptera</taxon>
        <taxon>Endopterygota</taxon>
        <taxon>Lepidoptera</taxon>
        <taxon>Glossata</taxon>
        <taxon>Ditrysia</taxon>
        <taxon>Tineoidea</taxon>
        <taxon>Psychidae</taxon>
        <taxon>Oiketicinae</taxon>
        <taxon>Eumeta</taxon>
    </lineage>
</organism>
<evidence type="ECO:0000313" key="3">
    <source>
        <dbReference type="Proteomes" id="UP000299102"/>
    </source>
</evidence>
<accession>A0A4C1TEC9</accession>
<feature type="region of interest" description="Disordered" evidence="1">
    <location>
        <begin position="135"/>
        <end position="164"/>
    </location>
</feature>
<feature type="region of interest" description="Disordered" evidence="1">
    <location>
        <begin position="69"/>
        <end position="105"/>
    </location>
</feature>